<dbReference type="InterPro" id="IPR036890">
    <property type="entry name" value="HATPase_C_sf"/>
</dbReference>
<sequence>MTEKRRKWQIDGIVWDALRTQFNAAISAFIVTLFVMLGLRQLGMEPISAPVGTGLEISEATLILLGFTVIYLIFTSVFNYRQAARVKRALVSMIYQLKQYQRSGNYAPIHVTSKDELARLAGEMNTLTDNVERRMVALRRMANENAQLLREAEQGASLDERRKLARDLHDAVSQELFSISMSLSAIPKLMEKDPVKAKKLFHQIESMVHHTQQELRALIMHLRPVTLEGKPLALALASLFDELSVKQPDMTFEAQLDELPHLEKGVEENVFRAIQEGISNTLRHAAASTLTLTAAVSKDRLLLTLTDDGKGFDVDEVDQERTGNVGLAAMHERMNELGGHFTCIAIPGKGTRLEFRVPYIEKEKDVDSDGTD</sequence>
<evidence type="ECO:0000259" key="15">
    <source>
        <dbReference type="PROSITE" id="PS50109"/>
    </source>
</evidence>
<evidence type="ECO:0000313" key="18">
    <source>
        <dbReference type="Proteomes" id="UP000094463"/>
    </source>
</evidence>
<dbReference type="Gene3D" id="1.20.5.1930">
    <property type="match status" value="1"/>
</dbReference>
<evidence type="ECO:0000256" key="7">
    <source>
        <dbReference type="ARBA" id="ARBA00022692"/>
    </source>
</evidence>
<evidence type="ECO:0000259" key="16">
    <source>
        <dbReference type="PROSITE" id="PS50885"/>
    </source>
</evidence>
<dbReference type="InterPro" id="IPR003660">
    <property type="entry name" value="HAMP_dom"/>
</dbReference>
<dbReference type="GO" id="GO:0005886">
    <property type="term" value="C:plasma membrane"/>
    <property type="evidence" value="ECO:0007669"/>
    <property type="project" value="UniProtKB-SubCell"/>
</dbReference>
<dbReference type="SMART" id="SM00387">
    <property type="entry name" value="HATPase_c"/>
    <property type="match status" value="1"/>
</dbReference>
<feature type="domain" description="HAMP" evidence="16">
    <location>
        <begin position="107"/>
        <end position="136"/>
    </location>
</feature>
<keyword evidence="4" id="KW-1003">Cell membrane</keyword>
<evidence type="ECO:0000256" key="13">
    <source>
        <dbReference type="ARBA" id="ARBA00023136"/>
    </source>
</evidence>
<dbReference type="PANTHER" id="PTHR24421">
    <property type="entry name" value="NITRATE/NITRITE SENSOR PROTEIN NARX-RELATED"/>
    <property type="match status" value="1"/>
</dbReference>
<dbReference type="Pfam" id="PF07730">
    <property type="entry name" value="HisKA_3"/>
    <property type="match status" value="1"/>
</dbReference>
<keyword evidence="9 17" id="KW-0418">Kinase</keyword>
<dbReference type="SUPFAM" id="SSF55874">
    <property type="entry name" value="ATPase domain of HSP90 chaperone/DNA topoisomerase II/histidine kinase"/>
    <property type="match status" value="1"/>
</dbReference>
<evidence type="ECO:0000256" key="14">
    <source>
        <dbReference type="SAM" id="Phobius"/>
    </source>
</evidence>
<evidence type="ECO:0000256" key="1">
    <source>
        <dbReference type="ARBA" id="ARBA00000085"/>
    </source>
</evidence>
<keyword evidence="13 14" id="KW-0472">Membrane</keyword>
<dbReference type="PROSITE" id="PS50885">
    <property type="entry name" value="HAMP"/>
    <property type="match status" value="1"/>
</dbReference>
<dbReference type="CDD" id="cd16917">
    <property type="entry name" value="HATPase_UhpB-NarQ-NarX-like"/>
    <property type="match status" value="1"/>
</dbReference>
<dbReference type="InterPro" id="IPR005467">
    <property type="entry name" value="His_kinase_dom"/>
</dbReference>
<evidence type="ECO:0000313" key="17">
    <source>
        <dbReference type="EMBL" id="AOM84374.1"/>
    </source>
</evidence>
<evidence type="ECO:0000256" key="6">
    <source>
        <dbReference type="ARBA" id="ARBA00022679"/>
    </source>
</evidence>
<keyword evidence="12" id="KW-0902">Two-component regulatory system</keyword>
<comment type="catalytic activity">
    <reaction evidence="1">
        <text>ATP + protein L-histidine = ADP + protein N-phospho-L-histidine.</text>
        <dbReference type="EC" id="2.7.13.3"/>
    </reaction>
</comment>
<name>A0A1D7QZC8_9BACI</name>
<dbReference type="KEGG" id="bbev:BBEV_3056"/>
<dbReference type="InterPro" id="IPR003594">
    <property type="entry name" value="HATPase_dom"/>
</dbReference>
<organism evidence="17 18">
    <name type="scientific">Salisediminibacterium beveridgei</name>
    <dbReference type="NCBI Taxonomy" id="632773"/>
    <lineage>
        <taxon>Bacteria</taxon>
        <taxon>Bacillati</taxon>
        <taxon>Bacillota</taxon>
        <taxon>Bacilli</taxon>
        <taxon>Bacillales</taxon>
        <taxon>Bacillaceae</taxon>
        <taxon>Salisediminibacterium</taxon>
    </lineage>
</organism>
<dbReference type="PROSITE" id="PS50109">
    <property type="entry name" value="HIS_KIN"/>
    <property type="match status" value="1"/>
</dbReference>
<evidence type="ECO:0000256" key="3">
    <source>
        <dbReference type="ARBA" id="ARBA00012438"/>
    </source>
</evidence>
<evidence type="ECO:0000256" key="5">
    <source>
        <dbReference type="ARBA" id="ARBA00022553"/>
    </source>
</evidence>
<reference evidence="17 18" key="1">
    <citation type="submission" date="2015-08" db="EMBL/GenBank/DDBJ databases">
        <title>The complete genome sequence of Bacillus beveridgei MLTeJB.</title>
        <authorList>
            <person name="Hanson T.E."/>
            <person name="Mesa C."/>
            <person name="Basesman S.M."/>
            <person name="Oremland R.S."/>
        </authorList>
    </citation>
    <scope>NUCLEOTIDE SEQUENCE [LARGE SCALE GENOMIC DNA]</scope>
    <source>
        <strain evidence="17 18">MLTeJB</strain>
    </source>
</reference>
<dbReference type="PANTHER" id="PTHR24421:SF37">
    <property type="entry name" value="SENSOR HISTIDINE KINASE NARS"/>
    <property type="match status" value="1"/>
</dbReference>
<keyword evidence="7 14" id="KW-0812">Transmembrane</keyword>
<feature type="transmembrane region" description="Helical" evidence="14">
    <location>
        <begin position="21"/>
        <end position="40"/>
    </location>
</feature>
<keyword evidence="8" id="KW-0547">Nucleotide-binding</keyword>
<evidence type="ECO:0000256" key="2">
    <source>
        <dbReference type="ARBA" id="ARBA00004651"/>
    </source>
</evidence>
<evidence type="ECO:0000256" key="11">
    <source>
        <dbReference type="ARBA" id="ARBA00022989"/>
    </source>
</evidence>
<dbReference type="GO" id="GO:0000155">
    <property type="term" value="F:phosphorelay sensor kinase activity"/>
    <property type="evidence" value="ECO:0007669"/>
    <property type="project" value="InterPro"/>
</dbReference>
<proteinExistence type="predicted"/>
<dbReference type="Pfam" id="PF02518">
    <property type="entry name" value="HATPase_c"/>
    <property type="match status" value="1"/>
</dbReference>
<dbReference type="InterPro" id="IPR011712">
    <property type="entry name" value="Sig_transdc_His_kin_sub3_dim/P"/>
</dbReference>
<keyword evidence="10" id="KW-0067">ATP-binding</keyword>
<keyword evidence="18" id="KW-1185">Reference proteome</keyword>
<evidence type="ECO:0000256" key="4">
    <source>
        <dbReference type="ARBA" id="ARBA00022475"/>
    </source>
</evidence>
<evidence type="ECO:0000256" key="9">
    <source>
        <dbReference type="ARBA" id="ARBA00022777"/>
    </source>
</evidence>
<dbReference type="EMBL" id="CP012502">
    <property type="protein sequence ID" value="AOM84374.1"/>
    <property type="molecule type" value="Genomic_DNA"/>
</dbReference>
<keyword evidence="6" id="KW-0808">Transferase</keyword>
<feature type="domain" description="Histidine kinase" evidence="15">
    <location>
        <begin position="171"/>
        <end position="361"/>
    </location>
</feature>
<comment type="subcellular location">
    <subcellularLocation>
        <location evidence="2">Cell membrane</location>
        <topology evidence="2">Multi-pass membrane protein</topology>
    </subcellularLocation>
</comment>
<dbReference type="STRING" id="632773.BBEV_3056"/>
<dbReference type="Gene3D" id="3.30.565.10">
    <property type="entry name" value="Histidine kinase-like ATPase, C-terminal domain"/>
    <property type="match status" value="1"/>
</dbReference>
<accession>A0A1D7QZC8</accession>
<dbReference type="InterPro" id="IPR050482">
    <property type="entry name" value="Sensor_HK_TwoCompSys"/>
</dbReference>
<evidence type="ECO:0000256" key="8">
    <source>
        <dbReference type="ARBA" id="ARBA00022741"/>
    </source>
</evidence>
<evidence type="ECO:0000256" key="10">
    <source>
        <dbReference type="ARBA" id="ARBA00022840"/>
    </source>
</evidence>
<dbReference type="Proteomes" id="UP000094463">
    <property type="component" value="Chromosome"/>
</dbReference>
<feature type="transmembrane region" description="Helical" evidence="14">
    <location>
        <begin position="60"/>
        <end position="80"/>
    </location>
</feature>
<dbReference type="PATRIC" id="fig|632773.3.peg.3197"/>
<gene>
    <name evidence="17" type="primary">liaS</name>
    <name evidence="17" type="ORF">BBEV_3056</name>
</gene>
<dbReference type="AlphaFoldDB" id="A0A1D7QZC8"/>
<keyword evidence="11 14" id="KW-1133">Transmembrane helix</keyword>
<keyword evidence="5" id="KW-0597">Phosphoprotein</keyword>
<dbReference type="GO" id="GO:0046983">
    <property type="term" value="F:protein dimerization activity"/>
    <property type="evidence" value="ECO:0007669"/>
    <property type="project" value="InterPro"/>
</dbReference>
<dbReference type="GO" id="GO:0005524">
    <property type="term" value="F:ATP binding"/>
    <property type="evidence" value="ECO:0007669"/>
    <property type="project" value="UniProtKB-KW"/>
</dbReference>
<evidence type="ECO:0000256" key="12">
    <source>
        <dbReference type="ARBA" id="ARBA00023012"/>
    </source>
</evidence>
<dbReference type="OrthoDB" id="9795828at2"/>
<dbReference type="EC" id="2.7.13.3" evidence="3"/>
<protein>
    <recommendedName>
        <fullName evidence="3">histidine kinase</fullName>
        <ecNumber evidence="3">2.7.13.3</ecNumber>
    </recommendedName>
</protein>
<dbReference type="RefSeq" id="WP_069366260.1">
    <property type="nucleotide sequence ID" value="NZ_CP012502.1"/>
</dbReference>